<dbReference type="Gene3D" id="3.30.310.210">
    <property type="match status" value="1"/>
</dbReference>
<dbReference type="Proteomes" id="UP000887566">
    <property type="component" value="Unplaced"/>
</dbReference>
<dbReference type="Pfam" id="PF00013">
    <property type="entry name" value="KH_1"/>
    <property type="match status" value="1"/>
</dbReference>
<evidence type="ECO:0000256" key="2">
    <source>
        <dbReference type="SAM" id="MobiDB-lite"/>
    </source>
</evidence>
<feature type="domain" description="K Homology" evidence="3">
    <location>
        <begin position="172"/>
        <end position="244"/>
    </location>
</feature>
<evidence type="ECO:0000313" key="5">
    <source>
        <dbReference type="WBParaSite" id="PSAMB.scaffold1011size37224.g10365.t1"/>
    </source>
</evidence>
<evidence type="ECO:0000256" key="1">
    <source>
        <dbReference type="PROSITE-ProRule" id="PRU00117"/>
    </source>
</evidence>
<proteinExistence type="predicted"/>
<dbReference type="WBParaSite" id="PSAMB.scaffold1011size37224.g10365.t1">
    <property type="protein sequence ID" value="PSAMB.scaffold1011size37224.g10365.t1"/>
    <property type="gene ID" value="PSAMB.scaffold1011size37224.g10365"/>
</dbReference>
<dbReference type="PROSITE" id="PS50084">
    <property type="entry name" value="KH_TYPE_1"/>
    <property type="match status" value="1"/>
</dbReference>
<evidence type="ECO:0000313" key="4">
    <source>
        <dbReference type="Proteomes" id="UP000887566"/>
    </source>
</evidence>
<keyword evidence="4" id="KW-1185">Reference proteome</keyword>
<sequence>MVISFKVDAFFANYLLGNNGAEMVECLERQVGAKIKVQQDEVVLMDTDDLTKRERIETELVKAWHQDDFERALEVTKIAEMSETFESFTLPVQEAALVERRAKTLARNSGVDAIKVHGTGIVTVFGTQFAVVKARCAISDIIKGENLASTPTTPTQDGEAGKNSAASQDSTGPCTLSFWVPERAARLVIGRGGHNVDEFERIHRCLIEVRTPEKNADGNVPVDITSKNIKSTYDAKDALFRFLDRHIPNRDWPVRVDIRCADPIP</sequence>
<reference evidence="5" key="1">
    <citation type="submission" date="2022-11" db="UniProtKB">
        <authorList>
            <consortium name="WormBaseParasite"/>
        </authorList>
    </citation>
    <scope>IDENTIFICATION</scope>
</reference>
<name>A0A914UGY4_9BILA</name>
<feature type="compositionally biased region" description="Polar residues" evidence="2">
    <location>
        <begin position="147"/>
        <end position="156"/>
    </location>
</feature>
<feature type="region of interest" description="Disordered" evidence="2">
    <location>
        <begin position="147"/>
        <end position="172"/>
    </location>
</feature>
<accession>A0A914UGY4</accession>
<dbReference type="InterPro" id="IPR004088">
    <property type="entry name" value="KH_dom_type_1"/>
</dbReference>
<dbReference type="GO" id="GO:0003723">
    <property type="term" value="F:RNA binding"/>
    <property type="evidence" value="ECO:0007669"/>
    <property type="project" value="UniProtKB-UniRule"/>
</dbReference>
<protein>
    <submittedName>
        <fullName evidence="5">K Homology domain-containing protein</fullName>
    </submittedName>
</protein>
<dbReference type="InterPro" id="IPR036612">
    <property type="entry name" value="KH_dom_type_1_sf"/>
</dbReference>
<organism evidence="4 5">
    <name type="scientific">Plectus sambesii</name>
    <dbReference type="NCBI Taxonomy" id="2011161"/>
    <lineage>
        <taxon>Eukaryota</taxon>
        <taxon>Metazoa</taxon>
        <taxon>Ecdysozoa</taxon>
        <taxon>Nematoda</taxon>
        <taxon>Chromadorea</taxon>
        <taxon>Plectida</taxon>
        <taxon>Plectina</taxon>
        <taxon>Plectoidea</taxon>
        <taxon>Plectidae</taxon>
        <taxon>Plectus</taxon>
    </lineage>
</organism>
<dbReference type="AlphaFoldDB" id="A0A914UGY4"/>
<evidence type="ECO:0000259" key="3">
    <source>
        <dbReference type="SMART" id="SM00322"/>
    </source>
</evidence>
<keyword evidence="1" id="KW-0694">RNA-binding</keyword>
<dbReference type="SMART" id="SM00322">
    <property type="entry name" value="KH"/>
    <property type="match status" value="1"/>
</dbReference>
<dbReference type="SUPFAM" id="SSF54791">
    <property type="entry name" value="Eukaryotic type KH-domain (KH-domain type I)"/>
    <property type="match status" value="2"/>
</dbReference>
<dbReference type="InterPro" id="IPR004087">
    <property type="entry name" value="KH_dom"/>
</dbReference>